<proteinExistence type="predicted"/>
<evidence type="ECO:0000313" key="1">
    <source>
        <dbReference type="EMBL" id="GES23711.1"/>
    </source>
</evidence>
<evidence type="ECO:0000313" key="2">
    <source>
        <dbReference type="Proteomes" id="UP000377595"/>
    </source>
</evidence>
<name>A0A5M3XVY3_9ACTN</name>
<comment type="caution">
    <text evidence="1">The sequence shown here is derived from an EMBL/GenBank/DDBJ whole genome shotgun (WGS) entry which is preliminary data.</text>
</comment>
<dbReference type="AlphaFoldDB" id="A0A5M3XVY3"/>
<gene>
    <name evidence="1" type="ORF">Aple_066100</name>
</gene>
<dbReference type="EMBL" id="BLAF01000044">
    <property type="protein sequence ID" value="GES23711.1"/>
    <property type="molecule type" value="Genomic_DNA"/>
</dbReference>
<accession>A0A5M3XVY3</accession>
<reference evidence="1 2" key="1">
    <citation type="submission" date="2019-10" db="EMBL/GenBank/DDBJ databases">
        <title>Whole genome shotgun sequence of Acrocarpospora pleiomorpha NBRC 16267.</title>
        <authorList>
            <person name="Ichikawa N."/>
            <person name="Kimura A."/>
            <person name="Kitahashi Y."/>
            <person name="Komaki H."/>
            <person name="Oguchi A."/>
        </authorList>
    </citation>
    <scope>NUCLEOTIDE SEQUENCE [LARGE SCALE GENOMIC DNA]</scope>
    <source>
        <strain evidence="1 2">NBRC 16267</strain>
    </source>
</reference>
<sequence>MHVQPLQVRRHQIPERLTITTPRVGEQRRLSLVGRHNPIHALTLAKPYDRTTSPDT</sequence>
<organism evidence="1 2">
    <name type="scientific">Acrocarpospora pleiomorpha</name>
    <dbReference type="NCBI Taxonomy" id="90975"/>
    <lineage>
        <taxon>Bacteria</taxon>
        <taxon>Bacillati</taxon>
        <taxon>Actinomycetota</taxon>
        <taxon>Actinomycetes</taxon>
        <taxon>Streptosporangiales</taxon>
        <taxon>Streptosporangiaceae</taxon>
        <taxon>Acrocarpospora</taxon>
    </lineage>
</organism>
<protein>
    <submittedName>
        <fullName evidence="1">Uncharacterized protein</fullName>
    </submittedName>
</protein>
<dbReference type="Proteomes" id="UP000377595">
    <property type="component" value="Unassembled WGS sequence"/>
</dbReference>
<keyword evidence="2" id="KW-1185">Reference proteome</keyword>